<dbReference type="GO" id="GO:0005634">
    <property type="term" value="C:nucleus"/>
    <property type="evidence" value="ECO:0007669"/>
    <property type="project" value="UniProtKB-SubCell"/>
</dbReference>
<evidence type="ECO:0000256" key="5">
    <source>
        <dbReference type="ARBA" id="ARBA00022553"/>
    </source>
</evidence>
<dbReference type="Gene3D" id="3.30.60.190">
    <property type="match status" value="1"/>
</dbReference>
<keyword evidence="9" id="KW-0539">Nucleus</keyword>
<evidence type="ECO:0000256" key="9">
    <source>
        <dbReference type="ARBA" id="ARBA00023242"/>
    </source>
</evidence>
<evidence type="ECO:0000256" key="2">
    <source>
        <dbReference type="ARBA" id="ARBA00004496"/>
    </source>
</evidence>
<dbReference type="EMBL" id="HBUE01291523">
    <property type="protein sequence ID" value="CAG6574188.1"/>
    <property type="molecule type" value="Transcribed_RNA"/>
</dbReference>
<evidence type="ECO:0000259" key="12">
    <source>
        <dbReference type="PROSITE" id="PS51083"/>
    </source>
</evidence>
<organism evidence="13">
    <name type="scientific">Culex pipiens</name>
    <name type="common">House mosquito</name>
    <dbReference type="NCBI Taxonomy" id="7175"/>
    <lineage>
        <taxon>Eukaryota</taxon>
        <taxon>Metazoa</taxon>
        <taxon>Ecdysozoa</taxon>
        <taxon>Arthropoda</taxon>
        <taxon>Hexapoda</taxon>
        <taxon>Insecta</taxon>
        <taxon>Pterygota</taxon>
        <taxon>Neoptera</taxon>
        <taxon>Endopterygota</taxon>
        <taxon>Diptera</taxon>
        <taxon>Nematocera</taxon>
        <taxon>Culicoidea</taxon>
        <taxon>Culicidae</taxon>
        <taxon>Culicinae</taxon>
        <taxon>Culicini</taxon>
        <taxon>Culex</taxon>
        <taxon>Culex</taxon>
    </lineage>
</organism>
<dbReference type="InterPro" id="IPR007529">
    <property type="entry name" value="Znf_HIT"/>
</dbReference>
<keyword evidence="5" id="KW-0597">Phosphoprotein</keyword>
<dbReference type="InterPro" id="IPR051639">
    <property type="entry name" value="BCD1"/>
</dbReference>
<keyword evidence="7 11" id="KW-0863">Zinc-finger</keyword>
<feature type="domain" description="HIT-type" evidence="12">
    <location>
        <begin position="5"/>
        <end position="38"/>
    </location>
</feature>
<evidence type="ECO:0000256" key="8">
    <source>
        <dbReference type="ARBA" id="ARBA00022833"/>
    </source>
</evidence>
<evidence type="ECO:0000256" key="4">
    <source>
        <dbReference type="ARBA" id="ARBA00022490"/>
    </source>
</evidence>
<comment type="subcellular location">
    <subcellularLocation>
        <location evidence="2">Cytoplasm</location>
    </subcellularLocation>
    <subcellularLocation>
        <location evidence="1">Nucleus</location>
    </subcellularLocation>
</comment>
<proteinExistence type="predicted"/>
<reference evidence="13" key="1">
    <citation type="submission" date="2021-05" db="EMBL/GenBank/DDBJ databases">
        <authorList>
            <person name="Alioto T."/>
            <person name="Alioto T."/>
            <person name="Gomez Garrido J."/>
        </authorList>
    </citation>
    <scope>NUCLEOTIDE SEQUENCE</scope>
</reference>
<protein>
    <recommendedName>
        <fullName evidence="3">Zinc finger HIT domain-containing protein 3</fullName>
    </recommendedName>
</protein>
<evidence type="ECO:0000256" key="1">
    <source>
        <dbReference type="ARBA" id="ARBA00004123"/>
    </source>
</evidence>
<accession>A0A8D8GX64</accession>
<evidence type="ECO:0000256" key="11">
    <source>
        <dbReference type="PROSITE-ProRule" id="PRU00453"/>
    </source>
</evidence>
<dbReference type="Pfam" id="PF04438">
    <property type="entry name" value="zf-HIT"/>
    <property type="match status" value="1"/>
</dbReference>
<evidence type="ECO:0000256" key="7">
    <source>
        <dbReference type="ARBA" id="ARBA00022771"/>
    </source>
</evidence>
<dbReference type="GO" id="GO:0000463">
    <property type="term" value="P:maturation of LSU-rRNA from tricistronic rRNA transcript (SSU-rRNA, 5.8S rRNA, LSU-rRNA)"/>
    <property type="evidence" value="ECO:0007669"/>
    <property type="project" value="TreeGrafter"/>
</dbReference>
<evidence type="ECO:0000256" key="6">
    <source>
        <dbReference type="ARBA" id="ARBA00022723"/>
    </source>
</evidence>
<keyword evidence="8" id="KW-0862">Zinc</keyword>
<comment type="subunit">
    <text evidence="10">Thyroid receptor interacting proteins (TRIPs) specifically interact with the ligand binding domain of the thyroid receptor (TR). Requires the presence of thyroid hormone for its interaction. Interacts with NUFIP1. Interacts (via HIT-type zinc finger) with the RUVBL1/RUVBL2 complex in the presence of ADP.</text>
</comment>
<keyword evidence="6" id="KW-0479">Metal-binding</keyword>
<dbReference type="GO" id="GO:0005737">
    <property type="term" value="C:cytoplasm"/>
    <property type="evidence" value="ECO:0007669"/>
    <property type="project" value="UniProtKB-SubCell"/>
</dbReference>
<dbReference type="GO" id="GO:0008270">
    <property type="term" value="F:zinc ion binding"/>
    <property type="evidence" value="ECO:0007669"/>
    <property type="project" value="UniProtKB-UniRule"/>
</dbReference>
<dbReference type="PANTHER" id="PTHR13483">
    <property type="entry name" value="BOX C_D SNORNA PROTEIN 1-RELATED"/>
    <property type="match status" value="1"/>
</dbReference>
<dbReference type="EMBL" id="HBUE01185829">
    <property type="protein sequence ID" value="CAG6522569.1"/>
    <property type="molecule type" value="Transcribed_RNA"/>
</dbReference>
<dbReference type="PROSITE" id="PS51083">
    <property type="entry name" value="ZF_HIT"/>
    <property type="match status" value="1"/>
</dbReference>
<dbReference type="Pfam" id="PF21373">
    <property type="entry name" value="ZNHIT3_C"/>
    <property type="match status" value="1"/>
</dbReference>
<dbReference type="GO" id="GO:0000492">
    <property type="term" value="P:box C/D snoRNP assembly"/>
    <property type="evidence" value="ECO:0007669"/>
    <property type="project" value="TreeGrafter"/>
</dbReference>
<dbReference type="CDD" id="cd23024">
    <property type="entry name" value="zf-HIT_ZNHIT2-3"/>
    <property type="match status" value="1"/>
</dbReference>
<dbReference type="SUPFAM" id="SSF144232">
    <property type="entry name" value="HIT/MYND zinc finger-like"/>
    <property type="match status" value="1"/>
</dbReference>
<dbReference type="GO" id="GO:0070761">
    <property type="term" value="C:pre-snoRNP complex"/>
    <property type="evidence" value="ECO:0007669"/>
    <property type="project" value="TreeGrafter"/>
</dbReference>
<evidence type="ECO:0000256" key="10">
    <source>
        <dbReference type="ARBA" id="ARBA00046946"/>
    </source>
</evidence>
<keyword evidence="4" id="KW-0963">Cytoplasm</keyword>
<evidence type="ECO:0000313" key="13">
    <source>
        <dbReference type="EMBL" id="CAG6522569.1"/>
    </source>
</evidence>
<dbReference type="PANTHER" id="PTHR13483:SF11">
    <property type="entry name" value="ZINC FINGER HIT DOMAIN-CONTAINING PROTEIN 3"/>
    <property type="match status" value="1"/>
</dbReference>
<dbReference type="AlphaFoldDB" id="A0A8D8GX64"/>
<sequence>MELKCAICSENPKKYKCKTCEVPYCSLTCYKTHQETPCEAPPKTDSPLIQEDRNQPQRTYLYTTVDTVDPAMLEQLRHSDPLKNLLYNPHLRRLLQEIDAAPDAMKAVRVAMMEPLFVEFADQCLRVVEPANASETHDQTLLNS</sequence>
<dbReference type="InterPro" id="IPR048371">
    <property type="entry name" value="ZNHIT3_C"/>
</dbReference>
<dbReference type="GO" id="GO:0048254">
    <property type="term" value="P:snoRNA localization"/>
    <property type="evidence" value="ECO:0007669"/>
    <property type="project" value="TreeGrafter"/>
</dbReference>
<evidence type="ECO:0000256" key="3">
    <source>
        <dbReference type="ARBA" id="ARBA00021568"/>
    </source>
</evidence>
<name>A0A8D8GX64_CULPI</name>